<organism evidence="4 5">
    <name type="scientific">Tessaracoccus rhinocerotis</name>
    <dbReference type="NCBI Taxonomy" id="1689449"/>
    <lineage>
        <taxon>Bacteria</taxon>
        <taxon>Bacillati</taxon>
        <taxon>Actinomycetota</taxon>
        <taxon>Actinomycetes</taxon>
        <taxon>Propionibacteriales</taxon>
        <taxon>Propionibacteriaceae</taxon>
        <taxon>Tessaracoccus</taxon>
    </lineage>
</organism>
<sequence length="256" mass="27379">MPKRLPDEFFREQASPESPDVGVSPSEPQSEEVEDRATPPKPFGRGVPPRLVVAGVLGALLLGFGIGRLLVLGNTPRTESTPLQSPSISQDSSPSPSTSAVATLVPYDGPVSNVTVLDAQGACQQGPTRDEPANLIDSNPSTFWRCPGSGVGEEVTFTLDPAEPIVGVRVVNGNTIWTDRYQAERRILAIRWTFSDGSWVEQGLAGNDRLPQEVRFPPIDGAQWVRMTILDATVVGATDEQSDAVSISSLNFLTTA</sequence>
<keyword evidence="2" id="KW-1133">Transmembrane helix</keyword>
<accession>A0A553K1N1</accession>
<gene>
    <name evidence="4" type="ORF">FOJ82_05635</name>
</gene>
<dbReference type="RefSeq" id="WP_143937499.1">
    <property type="nucleotide sequence ID" value="NZ_VKKG01000002.1"/>
</dbReference>
<keyword evidence="5" id="KW-1185">Reference proteome</keyword>
<feature type="region of interest" description="Disordered" evidence="1">
    <location>
        <begin position="77"/>
        <end position="100"/>
    </location>
</feature>
<dbReference type="EMBL" id="VKKG01000002">
    <property type="protein sequence ID" value="TRY18604.1"/>
    <property type="molecule type" value="Genomic_DNA"/>
</dbReference>
<dbReference type="InterPro" id="IPR008979">
    <property type="entry name" value="Galactose-bd-like_sf"/>
</dbReference>
<proteinExistence type="predicted"/>
<comment type="caution">
    <text evidence="4">The sequence shown here is derived from an EMBL/GenBank/DDBJ whole genome shotgun (WGS) entry which is preliminary data.</text>
</comment>
<dbReference type="InterPro" id="IPR057561">
    <property type="entry name" value="NADase_transloc"/>
</dbReference>
<dbReference type="AlphaFoldDB" id="A0A553K1N1"/>
<keyword evidence="2" id="KW-0812">Transmembrane</keyword>
<evidence type="ECO:0000256" key="2">
    <source>
        <dbReference type="SAM" id="Phobius"/>
    </source>
</evidence>
<feature type="transmembrane region" description="Helical" evidence="2">
    <location>
        <begin position="51"/>
        <end position="71"/>
    </location>
</feature>
<evidence type="ECO:0000313" key="5">
    <source>
        <dbReference type="Proteomes" id="UP000317638"/>
    </source>
</evidence>
<feature type="compositionally biased region" description="Low complexity" evidence="1">
    <location>
        <begin position="85"/>
        <end position="99"/>
    </location>
</feature>
<dbReference type="NCBIfam" id="NF047619">
    <property type="entry name" value="NADase_discoid"/>
    <property type="match status" value="1"/>
</dbReference>
<keyword evidence="2" id="KW-0472">Membrane</keyword>
<dbReference type="Gene3D" id="2.60.120.260">
    <property type="entry name" value="Galactose-binding domain-like"/>
    <property type="match status" value="1"/>
</dbReference>
<evidence type="ECO:0000259" key="3">
    <source>
        <dbReference type="Pfam" id="PF25302"/>
    </source>
</evidence>
<protein>
    <submittedName>
        <fullName evidence="4">Discoidin domain-containing protein</fullName>
    </submittedName>
</protein>
<name>A0A553K1N1_9ACTN</name>
<dbReference type="SUPFAM" id="SSF49785">
    <property type="entry name" value="Galactose-binding domain-like"/>
    <property type="match status" value="1"/>
</dbReference>
<dbReference type="Pfam" id="PF25302">
    <property type="entry name" value="NADase_transloc"/>
    <property type="match status" value="1"/>
</dbReference>
<feature type="compositionally biased region" description="Basic and acidic residues" evidence="1">
    <location>
        <begin position="1"/>
        <end position="11"/>
    </location>
</feature>
<dbReference type="OrthoDB" id="3712014at2"/>
<feature type="domain" description="NAD glycohydrolase translocation F5/8 type C" evidence="3">
    <location>
        <begin position="128"/>
        <end position="248"/>
    </location>
</feature>
<feature type="region of interest" description="Disordered" evidence="1">
    <location>
        <begin position="1"/>
        <end position="48"/>
    </location>
</feature>
<reference evidence="4 5" key="1">
    <citation type="submission" date="2019-07" db="EMBL/GenBank/DDBJ databases">
        <authorList>
            <person name="Zhou L.-Y."/>
        </authorList>
    </citation>
    <scope>NUCLEOTIDE SEQUENCE [LARGE SCALE GENOMIC DNA]</scope>
    <source>
        <strain evidence="4 5">YIM 101269</strain>
    </source>
</reference>
<evidence type="ECO:0000313" key="4">
    <source>
        <dbReference type="EMBL" id="TRY18604.1"/>
    </source>
</evidence>
<evidence type="ECO:0000256" key="1">
    <source>
        <dbReference type="SAM" id="MobiDB-lite"/>
    </source>
</evidence>
<dbReference type="Proteomes" id="UP000317638">
    <property type="component" value="Unassembled WGS sequence"/>
</dbReference>